<evidence type="ECO:0000313" key="7">
    <source>
        <dbReference type="EMBL" id="KAH7224259.1"/>
    </source>
</evidence>
<dbReference type="GO" id="GO:0071944">
    <property type="term" value="C:cell periphery"/>
    <property type="evidence" value="ECO:0007669"/>
    <property type="project" value="UniProtKB-ARBA"/>
</dbReference>
<evidence type="ECO:0000256" key="4">
    <source>
        <dbReference type="ARBA" id="ARBA00023136"/>
    </source>
</evidence>
<evidence type="ECO:0000256" key="2">
    <source>
        <dbReference type="ARBA" id="ARBA00022692"/>
    </source>
</evidence>
<accession>A0A9P9FZ28</accession>
<evidence type="ECO:0008006" key="9">
    <source>
        <dbReference type="Google" id="ProtNLM"/>
    </source>
</evidence>
<evidence type="ECO:0000256" key="1">
    <source>
        <dbReference type="ARBA" id="ARBA00004167"/>
    </source>
</evidence>
<keyword evidence="3 6" id="KW-1133">Transmembrane helix</keyword>
<name>A0A9P9FZ28_FUSRE</name>
<dbReference type="InterPro" id="IPR051694">
    <property type="entry name" value="Immunoregulatory_rcpt-like"/>
</dbReference>
<feature type="region of interest" description="Disordered" evidence="5">
    <location>
        <begin position="260"/>
        <end position="319"/>
    </location>
</feature>
<keyword evidence="4 6" id="KW-0472">Membrane</keyword>
<comment type="caution">
    <text evidence="7">The sequence shown here is derived from an EMBL/GenBank/DDBJ whole genome shotgun (WGS) entry which is preliminary data.</text>
</comment>
<gene>
    <name evidence="7" type="ORF">BKA55DRAFT_527521</name>
</gene>
<dbReference type="SUPFAM" id="SSF50370">
    <property type="entry name" value="Ricin B-like lectins"/>
    <property type="match status" value="1"/>
</dbReference>
<dbReference type="GO" id="GO:0016020">
    <property type="term" value="C:membrane"/>
    <property type="evidence" value="ECO:0007669"/>
    <property type="project" value="UniProtKB-SubCell"/>
</dbReference>
<dbReference type="OrthoDB" id="4158815at2759"/>
<proteinExistence type="predicted"/>
<evidence type="ECO:0000256" key="3">
    <source>
        <dbReference type="ARBA" id="ARBA00022989"/>
    </source>
</evidence>
<dbReference type="GeneID" id="70218885"/>
<dbReference type="EMBL" id="JAGMUX010000026">
    <property type="protein sequence ID" value="KAH7224259.1"/>
    <property type="molecule type" value="Genomic_DNA"/>
</dbReference>
<organism evidence="7 8">
    <name type="scientific">Fusarium redolens</name>
    <dbReference type="NCBI Taxonomy" id="48865"/>
    <lineage>
        <taxon>Eukaryota</taxon>
        <taxon>Fungi</taxon>
        <taxon>Dikarya</taxon>
        <taxon>Ascomycota</taxon>
        <taxon>Pezizomycotina</taxon>
        <taxon>Sordariomycetes</taxon>
        <taxon>Hypocreomycetidae</taxon>
        <taxon>Hypocreales</taxon>
        <taxon>Nectriaceae</taxon>
        <taxon>Fusarium</taxon>
        <taxon>Fusarium redolens species complex</taxon>
    </lineage>
</organism>
<sequence>MPTLEPATDIDSNVWYQLSELAVDDNDGDFKSMLQPTAPGGDLRVWPANKQSYWQFQKIGNKPGRYQLRCSDTTVKKQLSVCYRPEIINEKLRTRPCLMPIDDSEMQQWDVSLWGSGDTYRLTNVRNGTKWNLDCIANGPVIMSSDLEGDQPRQHWLMSSVGQVNNEMYSTVYTAPPESTGESTATAGTTGSDSSAATATSNSSSDPSSTSSESNDGGGGSSGLSTGAVAGISVGVTLGVVALALAAFFFWRRNKRKYQVAGTGSPDSPGKPDNSPMAVSPNPAYSSVYSAEKSPAAEMMHEQRPVELSTGQDQRHELA</sequence>
<dbReference type="Proteomes" id="UP000720189">
    <property type="component" value="Unassembled WGS sequence"/>
</dbReference>
<dbReference type="InterPro" id="IPR035992">
    <property type="entry name" value="Ricin_B-like_lectins"/>
</dbReference>
<reference evidence="7" key="1">
    <citation type="journal article" date="2021" name="Nat. Commun.">
        <title>Genetic determinants of endophytism in the Arabidopsis root mycobiome.</title>
        <authorList>
            <person name="Mesny F."/>
            <person name="Miyauchi S."/>
            <person name="Thiergart T."/>
            <person name="Pickel B."/>
            <person name="Atanasova L."/>
            <person name="Karlsson M."/>
            <person name="Huettel B."/>
            <person name="Barry K.W."/>
            <person name="Haridas S."/>
            <person name="Chen C."/>
            <person name="Bauer D."/>
            <person name="Andreopoulos W."/>
            <person name="Pangilinan J."/>
            <person name="LaButti K."/>
            <person name="Riley R."/>
            <person name="Lipzen A."/>
            <person name="Clum A."/>
            <person name="Drula E."/>
            <person name="Henrissat B."/>
            <person name="Kohler A."/>
            <person name="Grigoriev I.V."/>
            <person name="Martin F.M."/>
            <person name="Hacquard S."/>
        </authorList>
    </citation>
    <scope>NUCLEOTIDE SEQUENCE</scope>
    <source>
        <strain evidence="7">MPI-CAGE-AT-0023</strain>
    </source>
</reference>
<keyword evidence="2 6" id="KW-0812">Transmembrane</keyword>
<dbReference type="CDD" id="cd12087">
    <property type="entry name" value="TM_EGFR-like"/>
    <property type="match status" value="1"/>
</dbReference>
<dbReference type="RefSeq" id="XP_046042320.1">
    <property type="nucleotide sequence ID" value="XM_046188931.1"/>
</dbReference>
<keyword evidence="8" id="KW-1185">Reference proteome</keyword>
<feature type="compositionally biased region" description="Low complexity" evidence="5">
    <location>
        <begin position="178"/>
        <end position="215"/>
    </location>
</feature>
<feature type="transmembrane region" description="Helical" evidence="6">
    <location>
        <begin position="228"/>
        <end position="251"/>
    </location>
</feature>
<feature type="region of interest" description="Disordered" evidence="5">
    <location>
        <begin position="173"/>
        <end position="222"/>
    </location>
</feature>
<dbReference type="PANTHER" id="PTHR15549">
    <property type="entry name" value="PAIRED IMMUNOGLOBULIN-LIKE TYPE 2 RECEPTOR"/>
    <property type="match status" value="1"/>
</dbReference>
<comment type="subcellular location">
    <subcellularLocation>
        <location evidence="1">Membrane</location>
        <topology evidence="1">Single-pass membrane protein</topology>
    </subcellularLocation>
</comment>
<dbReference type="AlphaFoldDB" id="A0A9P9FZ28"/>
<evidence type="ECO:0000256" key="5">
    <source>
        <dbReference type="SAM" id="MobiDB-lite"/>
    </source>
</evidence>
<protein>
    <recommendedName>
        <fullName evidence="9">Ricin B lectin domain-containing protein</fullName>
    </recommendedName>
</protein>
<evidence type="ECO:0000313" key="8">
    <source>
        <dbReference type="Proteomes" id="UP000720189"/>
    </source>
</evidence>
<evidence type="ECO:0000256" key="6">
    <source>
        <dbReference type="SAM" id="Phobius"/>
    </source>
</evidence>